<accession>A0AAD8KIE3</accession>
<keyword evidence="2" id="KW-1185">Reference proteome</keyword>
<gene>
    <name evidence="1" type="ORF">QVD17_18818</name>
</gene>
<reference evidence="1" key="1">
    <citation type="journal article" date="2023" name="bioRxiv">
        <title>Improved chromosome-level genome assembly for marigold (Tagetes erecta).</title>
        <authorList>
            <person name="Jiang F."/>
            <person name="Yuan L."/>
            <person name="Wang S."/>
            <person name="Wang H."/>
            <person name="Xu D."/>
            <person name="Wang A."/>
            <person name="Fan W."/>
        </authorList>
    </citation>
    <scope>NUCLEOTIDE SEQUENCE</scope>
    <source>
        <strain evidence="1">WSJ</strain>
        <tissue evidence="1">Leaf</tissue>
    </source>
</reference>
<sequence>MSAKKFFTGFAFYGFHNRNNSKLSDNIYTIFILINKLLLSDHFHLTSQNPNSFLLTAAPRSEIVICKL</sequence>
<evidence type="ECO:0000313" key="2">
    <source>
        <dbReference type="Proteomes" id="UP001229421"/>
    </source>
</evidence>
<name>A0AAD8KIE3_TARER</name>
<comment type="caution">
    <text evidence="1">The sequence shown here is derived from an EMBL/GenBank/DDBJ whole genome shotgun (WGS) entry which is preliminary data.</text>
</comment>
<dbReference type="AlphaFoldDB" id="A0AAD8KIE3"/>
<protein>
    <submittedName>
        <fullName evidence="1">Uncharacterized protein</fullName>
    </submittedName>
</protein>
<organism evidence="1 2">
    <name type="scientific">Tagetes erecta</name>
    <name type="common">African marigold</name>
    <dbReference type="NCBI Taxonomy" id="13708"/>
    <lineage>
        <taxon>Eukaryota</taxon>
        <taxon>Viridiplantae</taxon>
        <taxon>Streptophyta</taxon>
        <taxon>Embryophyta</taxon>
        <taxon>Tracheophyta</taxon>
        <taxon>Spermatophyta</taxon>
        <taxon>Magnoliopsida</taxon>
        <taxon>eudicotyledons</taxon>
        <taxon>Gunneridae</taxon>
        <taxon>Pentapetalae</taxon>
        <taxon>asterids</taxon>
        <taxon>campanulids</taxon>
        <taxon>Asterales</taxon>
        <taxon>Asteraceae</taxon>
        <taxon>Asteroideae</taxon>
        <taxon>Heliantheae alliance</taxon>
        <taxon>Tageteae</taxon>
        <taxon>Tagetes</taxon>
    </lineage>
</organism>
<dbReference type="EMBL" id="JAUHHV010000005">
    <property type="protein sequence ID" value="KAK1423515.1"/>
    <property type="molecule type" value="Genomic_DNA"/>
</dbReference>
<evidence type="ECO:0000313" key="1">
    <source>
        <dbReference type="EMBL" id="KAK1423515.1"/>
    </source>
</evidence>
<dbReference type="Proteomes" id="UP001229421">
    <property type="component" value="Unassembled WGS sequence"/>
</dbReference>
<proteinExistence type="predicted"/>